<keyword evidence="3" id="KW-1185">Reference proteome</keyword>
<proteinExistence type="predicted"/>
<evidence type="ECO:0000313" key="3">
    <source>
        <dbReference type="Proteomes" id="UP000532010"/>
    </source>
</evidence>
<feature type="signal peptide" evidence="1">
    <location>
        <begin position="1"/>
        <end position="21"/>
    </location>
</feature>
<keyword evidence="1" id="KW-0732">Signal</keyword>
<accession>A0A7W4VP90</accession>
<organism evidence="2 3">
    <name type="scientific">Microvirga lupini</name>
    <dbReference type="NCBI Taxonomy" id="420324"/>
    <lineage>
        <taxon>Bacteria</taxon>
        <taxon>Pseudomonadati</taxon>
        <taxon>Pseudomonadota</taxon>
        <taxon>Alphaproteobacteria</taxon>
        <taxon>Hyphomicrobiales</taxon>
        <taxon>Methylobacteriaceae</taxon>
        <taxon>Microvirga</taxon>
    </lineage>
</organism>
<dbReference type="Proteomes" id="UP000532010">
    <property type="component" value="Unassembled WGS sequence"/>
</dbReference>
<protein>
    <submittedName>
        <fullName evidence="2">Uncharacterized protein</fullName>
    </submittedName>
</protein>
<sequence>MRLLTLYVFAAATLVCANAYAQEGGWASTPEGKARWDACYKETRLIHRTRNMSSQDYREIIKVARQEHMRDCMTRAQPPAPVQLAVPTDRFPETALSGWASNN</sequence>
<feature type="chain" id="PRO_5031095375" evidence="1">
    <location>
        <begin position="22"/>
        <end position="103"/>
    </location>
</feature>
<gene>
    <name evidence="2" type="ORF">FHR70_003797</name>
</gene>
<name>A0A7W4VP90_9HYPH</name>
<comment type="caution">
    <text evidence="2">The sequence shown here is derived from an EMBL/GenBank/DDBJ whole genome shotgun (WGS) entry which is preliminary data.</text>
</comment>
<reference evidence="2 3" key="1">
    <citation type="submission" date="2020-08" db="EMBL/GenBank/DDBJ databases">
        <title>The Agave Microbiome: Exploring the role of microbial communities in plant adaptations to desert environments.</title>
        <authorList>
            <person name="Partida-Martinez L.P."/>
        </authorList>
    </citation>
    <scope>NUCLEOTIDE SEQUENCE [LARGE SCALE GENOMIC DNA]</scope>
    <source>
        <strain evidence="2 3">AT3.9</strain>
    </source>
</reference>
<evidence type="ECO:0000256" key="1">
    <source>
        <dbReference type="SAM" id="SignalP"/>
    </source>
</evidence>
<dbReference type="RefSeq" id="WP_183452950.1">
    <property type="nucleotide sequence ID" value="NZ_JACHWB010000005.1"/>
</dbReference>
<dbReference type="EMBL" id="JACHWB010000005">
    <property type="protein sequence ID" value="MBB3020711.1"/>
    <property type="molecule type" value="Genomic_DNA"/>
</dbReference>
<evidence type="ECO:0000313" key="2">
    <source>
        <dbReference type="EMBL" id="MBB3020711.1"/>
    </source>
</evidence>
<dbReference type="AlphaFoldDB" id="A0A7W4VP90"/>